<dbReference type="HOGENOM" id="CLU_2566179_0_0_11"/>
<dbReference type="EMBL" id="AP012319">
    <property type="protein sequence ID" value="BAL91875.1"/>
    <property type="molecule type" value="Genomic_DNA"/>
</dbReference>
<reference evidence="2 3" key="1">
    <citation type="submission" date="2012-02" db="EMBL/GenBank/DDBJ databases">
        <title>Complete genome sequence of Actinoplanes missouriensis 431 (= NBRC 102363).</title>
        <authorList>
            <person name="Ohnishi Y."/>
            <person name="Ishikawa J."/>
            <person name="Sekine M."/>
            <person name="Hosoyama A."/>
            <person name="Harada T."/>
            <person name="Narita H."/>
            <person name="Hata T."/>
            <person name="Konno Y."/>
            <person name="Tutikane K."/>
            <person name="Fujita N."/>
            <person name="Horinouchi S."/>
            <person name="Hayakawa M."/>
        </authorList>
    </citation>
    <scope>NUCLEOTIDE SEQUENCE [LARGE SCALE GENOMIC DNA]</scope>
    <source>
        <strain evidence="3">ATCC 14538 / DSM 43046 / CBS 188.64 / JCM 3121 / NBRC 102363 / NCIMB 12654 / NRRL B-3342 / UNCC 431</strain>
    </source>
</reference>
<dbReference type="Proteomes" id="UP000007882">
    <property type="component" value="Chromosome"/>
</dbReference>
<dbReference type="eggNOG" id="COG0515">
    <property type="taxonomic scope" value="Bacteria"/>
</dbReference>
<accession>I0HFT8</accession>
<proteinExistence type="predicted"/>
<dbReference type="STRING" id="512565.AMIS_66550"/>
<protein>
    <recommendedName>
        <fullName evidence="1">Novel STAND NTPase 1 domain-containing protein</fullName>
    </recommendedName>
</protein>
<organism evidence="2 3">
    <name type="scientific">Actinoplanes missouriensis (strain ATCC 14538 / DSM 43046 / CBS 188.64 / JCM 3121 / NBRC 102363 / NCIMB 12654 / NRRL B-3342 / UNCC 431)</name>
    <dbReference type="NCBI Taxonomy" id="512565"/>
    <lineage>
        <taxon>Bacteria</taxon>
        <taxon>Bacillati</taxon>
        <taxon>Actinomycetota</taxon>
        <taxon>Actinomycetes</taxon>
        <taxon>Micromonosporales</taxon>
        <taxon>Micromonosporaceae</taxon>
        <taxon>Actinoplanes</taxon>
    </lineage>
</organism>
<name>I0HFT8_ACTM4</name>
<gene>
    <name evidence="2" type="ordered locus">AMIS_66550</name>
</gene>
<evidence type="ECO:0000313" key="3">
    <source>
        <dbReference type="Proteomes" id="UP000007882"/>
    </source>
</evidence>
<dbReference type="InterPro" id="IPR049052">
    <property type="entry name" value="nSTAND1"/>
</dbReference>
<feature type="domain" description="Novel STAND NTPase 1" evidence="1">
    <location>
        <begin position="3"/>
        <end position="71"/>
    </location>
</feature>
<dbReference type="Pfam" id="PF20703">
    <property type="entry name" value="nSTAND1"/>
    <property type="match status" value="1"/>
</dbReference>
<dbReference type="OrthoDB" id="134501at2"/>
<evidence type="ECO:0000313" key="2">
    <source>
        <dbReference type="EMBL" id="BAL91875.1"/>
    </source>
</evidence>
<dbReference type="KEGG" id="ams:AMIS_66550"/>
<dbReference type="PATRIC" id="fig|512565.3.peg.6660"/>
<evidence type="ECO:0000259" key="1">
    <source>
        <dbReference type="Pfam" id="PF20703"/>
    </source>
</evidence>
<keyword evidence="3" id="KW-1185">Reference proteome</keyword>
<dbReference type="AlphaFoldDB" id="I0HFT8"/>
<sequence>MLAAGHLVLGPLSAAAIRRAVVEPAEHAGLSVEPALPDHLLHDLGEGHQDGYEPGALPLLAHALRTTWDRRGPISRSDRRR</sequence>